<keyword evidence="1" id="KW-0472">Membrane</keyword>
<sequence>MIQQITWQTFLVATLVLTVIWYVAIVLLFYRRELFKVLGRGQLGNVNQFKRTEALPHRWEKGVEELSVRGADEEEMELMGKSKLPEGMMMVDSGGFGFAGGEDAREEQVGLVPDVLAEIRSLFAELSRNDLGKRDFLEMMASVRESFPKIASSPNIGRINEFIAEHAPFHLSAEELENLWD</sequence>
<comment type="caution">
    <text evidence="2">The sequence shown here is derived from an EMBL/GenBank/DDBJ whole genome shotgun (WGS) entry which is preliminary data.</text>
</comment>
<name>A0ABW9JP61_9SPHI</name>
<evidence type="ECO:0000256" key="1">
    <source>
        <dbReference type="SAM" id="Phobius"/>
    </source>
</evidence>
<evidence type="ECO:0000313" key="2">
    <source>
        <dbReference type="EMBL" id="MFN0293474.1"/>
    </source>
</evidence>
<reference evidence="2 3" key="1">
    <citation type="submission" date="2024-12" db="EMBL/GenBank/DDBJ databases">
        <authorList>
            <person name="Hu S."/>
        </authorList>
    </citation>
    <scope>NUCLEOTIDE SEQUENCE [LARGE SCALE GENOMIC DNA]</scope>
    <source>
        <strain evidence="2 3">P-25</strain>
    </source>
</reference>
<keyword evidence="1" id="KW-1133">Transmembrane helix</keyword>
<dbReference type="RefSeq" id="WP_138729147.1">
    <property type="nucleotide sequence ID" value="NZ_SRMP02000050.1"/>
</dbReference>
<keyword evidence="1" id="KW-0812">Transmembrane</keyword>
<organism evidence="2 3">
    <name type="scientific">Pedobacter helvus</name>
    <dbReference type="NCBI Taxonomy" id="2563444"/>
    <lineage>
        <taxon>Bacteria</taxon>
        <taxon>Pseudomonadati</taxon>
        <taxon>Bacteroidota</taxon>
        <taxon>Sphingobacteriia</taxon>
        <taxon>Sphingobacteriales</taxon>
        <taxon>Sphingobacteriaceae</taxon>
        <taxon>Pedobacter</taxon>
    </lineage>
</organism>
<proteinExistence type="predicted"/>
<accession>A0ABW9JP61</accession>
<dbReference type="Proteomes" id="UP001517367">
    <property type="component" value="Unassembled WGS sequence"/>
</dbReference>
<evidence type="ECO:0000313" key="3">
    <source>
        <dbReference type="Proteomes" id="UP001517367"/>
    </source>
</evidence>
<feature type="transmembrane region" description="Helical" evidence="1">
    <location>
        <begin position="6"/>
        <end position="30"/>
    </location>
</feature>
<protein>
    <submittedName>
        <fullName evidence="2">Uncharacterized protein</fullName>
    </submittedName>
</protein>
<gene>
    <name evidence="2" type="ORF">E5L68_018990</name>
</gene>
<dbReference type="EMBL" id="SRMP02000050">
    <property type="protein sequence ID" value="MFN0293474.1"/>
    <property type="molecule type" value="Genomic_DNA"/>
</dbReference>
<keyword evidence="3" id="KW-1185">Reference proteome</keyword>